<accession>A0A381S642</accession>
<dbReference type="AlphaFoldDB" id="A0A381S642"/>
<dbReference type="EMBL" id="UINC01002710">
    <property type="protein sequence ID" value="SUZ99516.1"/>
    <property type="molecule type" value="Genomic_DNA"/>
</dbReference>
<evidence type="ECO:0000256" key="1">
    <source>
        <dbReference type="ARBA" id="ARBA00006471"/>
    </source>
</evidence>
<dbReference type="HAMAP" id="MF_01302_A">
    <property type="entry name" value="Ribosomal_uS8_A"/>
    <property type="match status" value="1"/>
</dbReference>
<dbReference type="Gene3D" id="3.30.1370.30">
    <property type="match status" value="1"/>
</dbReference>
<dbReference type="GO" id="GO:0006412">
    <property type="term" value="P:translation"/>
    <property type="evidence" value="ECO:0007669"/>
    <property type="project" value="InterPro"/>
</dbReference>
<dbReference type="PROSITE" id="PS00053">
    <property type="entry name" value="RIBOSOMAL_S8"/>
    <property type="match status" value="1"/>
</dbReference>
<dbReference type="GO" id="GO:1990904">
    <property type="term" value="C:ribonucleoprotein complex"/>
    <property type="evidence" value="ECO:0007669"/>
    <property type="project" value="UniProtKB-KW"/>
</dbReference>
<dbReference type="InterPro" id="IPR000630">
    <property type="entry name" value="Ribosomal_uS8"/>
</dbReference>
<dbReference type="InterPro" id="IPR047863">
    <property type="entry name" value="Ribosomal_uS8_CS"/>
</dbReference>
<evidence type="ECO:0000313" key="4">
    <source>
        <dbReference type="EMBL" id="SUZ99516.1"/>
    </source>
</evidence>
<proteinExistence type="inferred from homology"/>
<evidence type="ECO:0008006" key="5">
    <source>
        <dbReference type="Google" id="ProtNLM"/>
    </source>
</evidence>
<dbReference type="InterPro" id="IPR035987">
    <property type="entry name" value="Ribosomal_uS8_sf"/>
</dbReference>
<gene>
    <name evidence="4" type="ORF">METZ01_LOCUS52370</name>
</gene>
<dbReference type="Pfam" id="PF00410">
    <property type="entry name" value="Ribosomal_S8"/>
    <property type="match status" value="1"/>
</dbReference>
<dbReference type="NCBIfam" id="NF003115">
    <property type="entry name" value="PRK04034.1"/>
    <property type="match status" value="1"/>
</dbReference>
<dbReference type="SUPFAM" id="SSF56047">
    <property type="entry name" value="Ribosomal protein S8"/>
    <property type="match status" value="1"/>
</dbReference>
<evidence type="ECO:0000256" key="3">
    <source>
        <dbReference type="ARBA" id="ARBA00023274"/>
    </source>
</evidence>
<keyword evidence="3" id="KW-0687">Ribonucleoprotein</keyword>
<name>A0A381S642_9ZZZZ</name>
<reference evidence="4" key="1">
    <citation type="submission" date="2018-05" db="EMBL/GenBank/DDBJ databases">
        <authorList>
            <person name="Lanie J.A."/>
            <person name="Ng W.-L."/>
            <person name="Kazmierczak K.M."/>
            <person name="Andrzejewski T.M."/>
            <person name="Davidsen T.M."/>
            <person name="Wayne K.J."/>
            <person name="Tettelin H."/>
            <person name="Glass J.I."/>
            <person name="Rusch D."/>
            <person name="Podicherti R."/>
            <person name="Tsui H.-C.T."/>
            <person name="Winkler M.E."/>
        </authorList>
    </citation>
    <scope>NUCLEOTIDE SEQUENCE</scope>
</reference>
<dbReference type="Gene3D" id="3.30.1490.10">
    <property type="match status" value="1"/>
</dbReference>
<organism evidence="4">
    <name type="scientific">marine metagenome</name>
    <dbReference type="NCBI Taxonomy" id="408172"/>
    <lineage>
        <taxon>unclassified sequences</taxon>
        <taxon>metagenomes</taxon>
        <taxon>ecological metagenomes</taxon>
    </lineage>
</organism>
<sequence length="129" mass="14594">MQFDPLSDAFTRIFNAEQAGHYEVTVNPASKMLGSMLSIMQSSGYVGEYQRIDDGRGGAYRVELIGAINRCGVIKPRHSVKRAEFDKWESRYLPARDFGLLILTTNQGIMNHYDAKKERVGGRLLAYIF</sequence>
<dbReference type="GO" id="GO:0003735">
    <property type="term" value="F:structural constituent of ribosome"/>
    <property type="evidence" value="ECO:0007669"/>
    <property type="project" value="InterPro"/>
</dbReference>
<comment type="similarity">
    <text evidence="1">Belongs to the universal ribosomal protein uS8 family.</text>
</comment>
<dbReference type="GO" id="GO:0005840">
    <property type="term" value="C:ribosome"/>
    <property type="evidence" value="ECO:0007669"/>
    <property type="project" value="UniProtKB-KW"/>
</dbReference>
<evidence type="ECO:0000256" key="2">
    <source>
        <dbReference type="ARBA" id="ARBA00022980"/>
    </source>
</evidence>
<protein>
    <recommendedName>
        <fullName evidence="5">30S ribosomal protein S8</fullName>
    </recommendedName>
</protein>
<dbReference type="FunFam" id="3.30.1490.10:FF:000002">
    <property type="entry name" value="40S ribosomal protein S15a"/>
    <property type="match status" value="1"/>
</dbReference>
<keyword evidence="2" id="KW-0689">Ribosomal protein</keyword>
<dbReference type="PANTHER" id="PTHR11758">
    <property type="entry name" value="40S RIBOSOMAL PROTEIN S15A"/>
    <property type="match status" value="1"/>
</dbReference>